<feature type="domain" description="Beta-ketoacyl-[acyl-carrier-protein] synthase III N-terminal" evidence="9">
    <location>
        <begin position="114"/>
        <end position="190"/>
    </location>
</feature>
<dbReference type="Pfam" id="PF08541">
    <property type="entry name" value="ACP_syn_III_C"/>
    <property type="match status" value="1"/>
</dbReference>
<evidence type="ECO:0000256" key="5">
    <source>
        <dbReference type="ARBA" id="ARBA00022832"/>
    </source>
</evidence>
<dbReference type="Gene3D" id="3.40.47.10">
    <property type="match status" value="1"/>
</dbReference>
<evidence type="ECO:0000256" key="3">
    <source>
        <dbReference type="ARBA" id="ARBA00022516"/>
    </source>
</evidence>
<evidence type="ECO:0000256" key="4">
    <source>
        <dbReference type="ARBA" id="ARBA00022679"/>
    </source>
</evidence>
<evidence type="ECO:0000256" key="7">
    <source>
        <dbReference type="ARBA" id="ARBA00023160"/>
    </source>
</evidence>
<dbReference type="PANTHER" id="PTHR43091:SF1">
    <property type="entry name" value="BETA-KETOACYL-[ACYL-CARRIER-PROTEIN] SYNTHASE III, CHLOROPLASTIC"/>
    <property type="match status" value="1"/>
</dbReference>
<evidence type="ECO:0000259" key="9">
    <source>
        <dbReference type="Pfam" id="PF08545"/>
    </source>
</evidence>
<evidence type="ECO:0000256" key="2">
    <source>
        <dbReference type="ARBA" id="ARBA00008642"/>
    </source>
</evidence>
<dbReference type="AlphaFoldDB" id="A0A415QF97"/>
<evidence type="ECO:0000313" key="10">
    <source>
        <dbReference type="EMBL" id="RHM41508.1"/>
    </source>
</evidence>
<comment type="caution">
    <text evidence="10">The sequence shown here is derived from an EMBL/GenBank/DDBJ whole genome shotgun (WGS) entry which is preliminary data.</text>
</comment>
<keyword evidence="7" id="KW-0275">Fatty acid biosynthesis</keyword>
<dbReference type="EMBL" id="QRPV01000020">
    <property type="protein sequence ID" value="RHM41508.1"/>
    <property type="molecule type" value="Genomic_DNA"/>
</dbReference>
<organism evidence="10 11">
    <name type="scientific">Butyricimonas virosa</name>
    <dbReference type="NCBI Taxonomy" id="544645"/>
    <lineage>
        <taxon>Bacteria</taxon>
        <taxon>Pseudomonadati</taxon>
        <taxon>Bacteroidota</taxon>
        <taxon>Bacteroidia</taxon>
        <taxon>Bacteroidales</taxon>
        <taxon>Odoribacteraceae</taxon>
        <taxon>Butyricimonas</taxon>
    </lineage>
</organism>
<feature type="domain" description="Beta-ketoacyl-[acyl-carrier-protein] synthase III C-terminal" evidence="8">
    <location>
        <begin position="251"/>
        <end position="338"/>
    </location>
</feature>
<evidence type="ECO:0000313" key="11">
    <source>
        <dbReference type="Proteomes" id="UP000286038"/>
    </source>
</evidence>
<accession>A0A415QF97</accession>
<keyword evidence="4" id="KW-0808">Transferase</keyword>
<dbReference type="Pfam" id="PF08545">
    <property type="entry name" value="ACP_syn_III"/>
    <property type="match status" value="1"/>
</dbReference>
<dbReference type="GO" id="GO:0006633">
    <property type="term" value="P:fatty acid biosynthetic process"/>
    <property type="evidence" value="ECO:0007669"/>
    <property type="project" value="UniProtKB-KW"/>
</dbReference>
<dbReference type="InterPro" id="IPR016039">
    <property type="entry name" value="Thiolase-like"/>
</dbReference>
<evidence type="ECO:0000256" key="6">
    <source>
        <dbReference type="ARBA" id="ARBA00023098"/>
    </source>
</evidence>
<keyword evidence="6" id="KW-0443">Lipid metabolism</keyword>
<dbReference type="CDD" id="cd00830">
    <property type="entry name" value="KAS_III"/>
    <property type="match status" value="1"/>
</dbReference>
<comment type="pathway">
    <text evidence="1">Lipid metabolism.</text>
</comment>
<sequence length="350" mass="38794">MAFITYNGVGIRALSACVPSKIMYNHDLDYLISQDEIDKTINSIGISEKRFAEAGVCASDLCFEAAKQLLKDNDVDLSTIDMLLFLSQTPDYKIPATSPILQERLGLPKTTACLDLSLGCSGYVYALSTAYAYVSMLGINRVLLLVGETFSKITSLYDKVNAPLYGDAGTATLVEKGDFTTSYFELMSDGSGKDSVMIPAGECRNPFSIENFRVEEQEDGNKRSGQQIYMNGMDVFNFALRVVPKSIKSVLERVDISLENLDYLIFHQANRFMTDFFVKKMKFDSRKVPYCLERFGNTSSASIPLTIVSELKGKLDTKTKVVLCGFGAGLSWGTSYIEFQNCNVSSLIEY</sequence>
<dbReference type="RefSeq" id="WP_118450632.1">
    <property type="nucleotide sequence ID" value="NZ_CABJDM010000020.1"/>
</dbReference>
<reference evidence="10 11" key="1">
    <citation type="submission" date="2018-08" db="EMBL/GenBank/DDBJ databases">
        <title>A genome reference for cultivated species of the human gut microbiota.</title>
        <authorList>
            <person name="Zou Y."/>
            <person name="Xue W."/>
            <person name="Luo G."/>
        </authorList>
    </citation>
    <scope>NUCLEOTIDE SEQUENCE [LARGE SCALE GENOMIC DNA]</scope>
    <source>
        <strain evidence="10 11">AF34-33</strain>
    </source>
</reference>
<dbReference type="Proteomes" id="UP000286038">
    <property type="component" value="Unassembled WGS sequence"/>
</dbReference>
<dbReference type="GO" id="GO:0004315">
    <property type="term" value="F:3-oxoacyl-[acyl-carrier-protein] synthase activity"/>
    <property type="evidence" value="ECO:0007669"/>
    <property type="project" value="InterPro"/>
</dbReference>
<dbReference type="SUPFAM" id="SSF53901">
    <property type="entry name" value="Thiolase-like"/>
    <property type="match status" value="1"/>
</dbReference>
<name>A0A415QF97_9BACT</name>
<dbReference type="PANTHER" id="PTHR43091">
    <property type="entry name" value="3-OXOACYL-[ACYL-CARRIER-PROTEIN] SYNTHASE"/>
    <property type="match status" value="1"/>
</dbReference>
<evidence type="ECO:0000259" key="8">
    <source>
        <dbReference type="Pfam" id="PF08541"/>
    </source>
</evidence>
<keyword evidence="5" id="KW-0276">Fatty acid metabolism</keyword>
<protein>
    <submittedName>
        <fullName evidence="10">Ketoacyl-ACP synthase III</fullName>
    </submittedName>
</protein>
<dbReference type="InterPro" id="IPR013751">
    <property type="entry name" value="ACP_syn_III_N"/>
</dbReference>
<gene>
    <name evidence="10" type="ORF">DWZ68_13660</name>
</gene>
<evidence type="ECO:0000256" key="1">
    <source>
        <dbReference type="ARBA" id="ARBA00005189"/>
    </source>
</evidence>
<dbReference type="InterPro" id="IPR013747">
    <property type="entry name" value="ACP_syn_III_C"/>
</dbReference>
<comment type="similarity">
    <text evidence="2">Belongs to the thiolase-like superfamily. FabH family.</text>
</comment>
<proteinExistence type="inferred from homology"/>
<keyword evidence="3" id="KW-0444">Lipid biosynthesis</keyword>